<protein>
    <submittedName>
        <fullName evidence="1">Uncharacterized protein</fullName>
    </submittedName>
</protein>
<organism evidence="1 2">
    <name type="scientific">Paraburkholderia dipogonis</name>
    <dbReference type="NCBI Taxonomy" id="1211383"/>
    <lineage>
        <taxon>Bacteria</taxon>
        <taxon>Pseudomonadati</taxon>
        <taxon>Pseudomonadota</taxon>
        <taxon>Betaproteobacteria</taxon>
        <taxon>Burkholderiales</taxon>
        <taxon>Burkholderiaceae</taxon>
        <taxon>Paraburkholderia</taxon>
    </lineage>
</organism>
<reference evidence="1 2" key="1">
    <citation type="journal article" date="2024" name="Chem. Sci.">
        <title>Discovery of megapolipeptins by genome mining of a Burkholderiales bacteria collection.</title>
        <authorList>
            <person name="Paulo B.S."/>
            <person name="Recchia M.J.J."/>
            <person name="Lee S."/>
            <person name="Fergusson C.H."/>
            <person name="Romanowski S.B."/>
            <person name="Hernandez A."/>
            <person name="Krull N."/>
            <person name="Liu D.Y."/>
            <person name="Cavanagh H."/>
            <person name="Bos A."/>
            <person name="Gray C.A."/>
            <person name="Murphy B.T."/>
            <person name="Linington R.G."/>
            <person name="Eustaquio A.S."/>
        </authorList>
    </citation>
    <scope>NUCLEOTIDE SEQUENCE [LARGE SCALE GENOMIC DNA]</scope>
    <source>
        <strain evidence="1 2">RL17-350-BIC-A</strain>
    </source>
</reference>
<evidence type="ECO:0000313" key="1">
    <source>
        <dbReference type="EMBL" id="MFM0004034.1"/>
    </source>
</evidence>
<dbReference type="Proteomes" id="UP001629230">
    <property type="component" value="Unassembled WGS sequence"/>
</dbReference>
<accession>A0ABW9AV23</accession>
<name>A0ABW9AV23_9BURK</name>
<keyword evidence="2" id="KW-1185">Reference proteome</keyword>
<dbReference type="RefSeq" id="WP_408178987.1">
    <property type="nucleotide sequence ID" value="NZ_JAQQEZ010000017.1"/>
</dbReference>
<gene>
    <name evidence="1" type="ORF">PQR57_23800</name>
</gene>
<dbReference type="EMBL" id="JAQQEZ010000017">
    <property type="protein sequence ID" value="MFM0004034.1"/>
    <property type="molecule type" value="Genomic_DNA"/>
</dbReference>
<sequence>MPKAARLILALAKYLESTYWTGVMACCLINGVVPPDLSMDDEKPIVTFDIADDDQSLVIGHSNERVHVVRRDHREWRHSE</sequence>
<proteinExistence type="predicted"/>
<evidence type="ECO:0000313" key="2">
    <source>
        <dbReference type="Proteomes" id="UP001629230"/>
    </source>
</evidence>
<comment type="caution">
    <text evidence="1">The sequence shown here is derived from an EMBL/GenBank/DDBJ whole genome shotgun (WGS) entry which is preliminary data.</text>
</comment>